<dbReference type="CDD" id="cd12087">
    <property type="entry name" value="TM_EGFR-like"/>
    <property type="match status" value="1"/>
</dbReference>
<organism evidence="2 3">
    <name type="scientific">Mycoplasma cottewii</name>
    <dbReference type="NCBI Taxonomy" id="51364"/>
    <lineage>
        <taxon>Bacteria</taxon>
        <taxon>Bacillati</taxon>
        <taxon>Mycoplasmatota</taxon>
        <taxon>Mollicutes</taxon>
        <taxon>Mycoplasmataceae</taxon>
        <taxon>Mycoplasma</taxon>
    </lineage>
</organism>
<keyword evidence="3" id="KW-1185">Reference proteome</keyword>
<dbReference type="Proteomes" id="UP001059819">
    <property type="component" value="Chromosome"/>
</dbReference>
<accession>A0ABY5TWC6</accession>
<feature type="transmembrane region" description="Helical" evidence="1">
    <location>
        <begin position="1138"/>
        <end position="1160"/>
    </location>
</feature>
<keyword evidence="1" id="KW-1133">Transmembrane helix</keyword>
<proteinExistence type="predicted"/>
<sequence>MNSLLTLLKAVMSLSSAKSHNHTEHNENLITLTNKSETDTSENINNDIPEEQEHEFDPANPNKVIKIGWVKAAPNIVGSKIRPFPPHVNEVPEELPSHITSLTLAFNNNVNSTIKGIDKWDTSRVFSFNGVFNEAKKFNQDLNWDTSNGEYFMSMFQEAESFNSSLGDKFDTSKGKYFFGMFQGAKKFNQPLGDKFDTRNAENLKMMFRIAHNFNQPLGDKFVINEGVNVEQIFEDARSFNQDLSYLNVNEDLLRGITNLASSWDSSNKPISESDTKSTQIQTKVKEIWNNEFKDKLSIEKGKTIKKSEILEQIKEAIKTHASDLEITDIKLFDDQKDKEITRDIENKLNQIIKIKINNRIGVLLEVGYTIQETIYIDSNGQEHRSAEKDLSNIQAKEIKQIGYYHDGTHVRAVRMPKTVTKVTTKLPQEITSISNMFQDWGKRELTSIEGIENWNTTNVVEMNEVFKGSFIWKQDLKWNTKNVTSMKSTFEHSWFDGDISSWNVRKVTDMSKMFHRADWFNNNSISSWQIDSLKDMSNMFNGAIRFNQDISHWDIKNERLTNVENIDINTPAWEDKNKPFPRNIQLKDISDIIKEEDRNVGNFNVSDNEELKTKILEVLKQKYPKLDFNSLVLEIKSNTQATLKSVDGENKRYKNEITINYLAKYNISSLGLNSDAGAFNSNDSQAIIDEFIKNNTDKLDGLTKDNFEVVGDVTNNSLTLKVRDDHQKYHGSIQLNFTVKQNISSLGLNINAGAFNSDEQEAIIEKFIKDNKQKLDEIGLTRNSFTVLSNENNVLTIKVNDDNATLFGQVAINYSVKTNISTLDLNPNAGAFNSNEPNAIIEKFIKDNEQLLTGFNKDTFEVVTNENNVLTIKVKDDNINWFGQVAINYSIKDNISTLNLNPNTGVFNSNDSQAIIDAFIRNNAGKLDGLTKNDFEVVGDVTNNSLTLKVKDDHQKYQGSITLRYSIRRDISTLELDKNVGAFNSNEPNAIIEKFIRDNADKLKDFNKDTFEVVTNENNVLTIKVKDDNINWFGQVAINYSVKTNVSTLDLNPNVKVSNSNDTDKIIDAFITNNIDKLDGLSKDDFVIESKNENSITLKVKDDHEKYQGSITLNFTVQTNQDETNNKEPEKENNKTVIIASSAGAVGGVGILGAIVGFLRRRKRK</sequence>
<dbReference type="InterPro" id="IPR005046">
    <property type="entry name" value="DUF285"/>
</dbReference>
<protein>
    <submittedName>
        <fullName evidence="2">BspA family leucine-rich repeat surface protein</fullName>
    </submittedName>
</protein>
<dbReference type="RefSeq" id="WP_259430130.1">
    <property type="nucleotide sequence ID" value="NZ_CP103424.1"/>
</dbReference>
<keyword evidence="1" id="KW-0472">Membrane</keyword>
<dbReference type="Pfam" id="PF03382">
    <property type="entry name" value="DUF285"/>
    <property type="match status" value="2"/>
</dbReference>
<evidence type="ECO:0000313" key="3">
    <source>
        <dbReference type="Proteomes" id="UP001059819"/>
    </source>
</evidence>
<gene>
    <name evidence="2" type="ORF">NX779_04135</name>
</gene>
<keyword evidence="1" id="KW-0812">Transmembrane</keyword>
<name>A0ABY5TWC6_9MOLU</name>
<evidence type="ECO:0000313" key="2">
    <source>
        <dbReference type="EMBL" id="UWD34962.1"/>
    </source>
</evidence>
<reference evidence="2" key="1">
    <citation type="submission" date="2022-08" db="EMBL/GenBank/DDBJ databases">
        <title>Complete genome sequence of Mycoplasma cottewii type strain VIS.</title>
        <authorList>
            <person name="Spergser J."/>
        </authorList>
    </citation>
    <scope>NUCLEOTIDE SEQUENCE</scope>
    <source>
        <strain evidence="2">VIS</strain>
    </source>
</reference>
<evidence type="ECO:0000256" key="1">
    <source>
        <dbReference type="SAM" id="Phobius"/>
    </source>
</evidence>
<dbReference type="EMBL" id="CP103424">
    <property type="protein sequence ID" value="UWD34962.1"/>
    <property type="molecule type" value="Genomic_DNA"/>
</dbReference>